<organism evidence="2">
    <name type="scientific">viral metagenome</name>
    <dbReference type="NCBI Taxonomy" id="1070528"/>
    <lineage>
        <taxon>unclassified sequences</taxon>
        <taxon>metagenomes</taxon>
        <taxon>organismal metagenomes</taxon>
    </lineage>
</organism>
<reference evidence="2" key="1">
    <citation type="submission" date="2020-03" db="EMBL/GenBank/DDBJ databases">
        <title>The deep terrestrial virosphere.</title>
        <authorList>
            <person name="Holmfeldt K."/>
            <person name="Nilsson E."/>
            <person name="Simone D."/>
            <person name="Lopez-Fernandez M."/>
            <person name="Wu X."/>
            <person name="de Brujin I."/>
            <person name="Lundin D."/>
            <person name="Andersson A."/>
            <person name="Bertilsson S."/>
            <person name="Dopson M."/>
        </authorList>
    </citation>
    <scope>NUCLEOTIDE SEQUENCE</scope>
    <source>
        <strain evidence="2">TM448A00866</strain>
    </source>
</reference>
<accession>A0A6H1ZLJ0</accession>
<proteinExistence type="predicted"/>
<dbReference type="GO" id="GO:0009253">
    <property type="term" value="P:peptidoglycan catabolic process"/>
    <property type="evidence" value="ECO:0007669"/>
    <property type="project" value="InterPro"/>
</dbReference>
<dbReference type="SUPFAM" id="SSF55846">
    <property type="entry name" value="N-acetylmuramoyl-L-alanine amidase-like"/>
    <property type="match status" value="1"/>
</dbReference>
<dbReference type="Pfam" id="PF01510">
    <property type="entry name" value="Amidase_2"/>
    <property type="match status" value="1"/>
</dbReference>
<dbReference type="InterPro" id="IPR036505">
    <property type="entry name" value="Amidase/PGRP_sf"/>
</dbReference>
<sequence>MRQIRYIYLHCSASEWGDADEIRKWHKERGWRDIGYHYVILNAYPDKASMEMKKPQVYQDGEIEKGRPVAEQGAHALDYNEDSLGICLIGLNSFTGMQLLSLRGLLLELLVDYPDAKIRGHYEVDPDKTCPNINMDYLRGWLRAM</sequence>
<evidence type="ECO:0000313" key="2">
    <source>
        <dbReference type="EMBL" id="QJA48187.1"/>
    </source>
</evidence>
<dbReference type="GO" id="GO:0008270">
    <property type="term" value="F:zinc ion binding"/>
    <property type="evidence" value="ECO:0007669"/>
    <property type="project" value="InterPro"/>
</dbReference>
<dbReference type="CDD" id="cd06583">
    <property type="entry name" value="PGRP"/>
    <property type="match status" value="1"/>
</dbReference>
<dbReference type="EMBL" id="MT144075">
    <property type="protein sequence ID" value="QJA48187.1"/>
    <property type="molecule type" value="Genomic_DNA"/>
</dbReference>
<dbReference type="GO" id="GO:0008745">
    <property type="term" value="F:N-acetylmuramoyl-L-alanine amidase activity"/>
    <property type="evidence" value="ECO:0007669"/>
    <property type="project" value="InterPro"/>
</dbReference>
<dbReference type="InterPro" id="IPR006619">
    <property type="entry name" value="PGRP_domain_met/bac"/>
</dbReference>
<protein>
    <submittedName>
        <fullName evidence="2">Putative N-acetylmuramoyl-L-alanine amidase</fullName>
    </submittedName>
</protein>
<dbReference type="InterPro" id="IPR002502">
    <property type="entry name" value="Amidase_domain"/>
</dbReference>
<evidence type="ECO:0000259" key="1">
    <source>
        <dbReference type="SMART" id="SM00701"/>
    </source>
</evidence>
<gene>
    <name evidence="2" type="ORF">TM448A00866_0002</name>
</gene>
<name>A0A6H1ZLJ0_9ZZZZ</name>
<dbReference type="Gene3D" id="3.40.80.10">
    <property type="entry name" value="Peptidoglycan recognition protein-like"/>
    <property type="match status" value="1"/>
</dbReference>
<feature type="domain" description="Peptidoglycan recognition protein family" evidence="1">
    <location>
        <begin position="1"/>
        <end position="125"/>
    </location>
</feature>
<dbReference type="SMART" id="SM00701">
    <property type="entry name" value="PGRP"/>
    <property type="match status" value="1"/>
</dbReference>
<dbReference type="AlphaFoldDB" id="A0A6H1ZLJ0"/>